<name>A0A4R4DTN7_9PROT</name>
<keyword evidence="2" id="KW-0378">Hydrolase</keyword>
<dbReference type="InterPro" id="IPR047216">
    <property type="entry name" value="Endonuclease_DUF559_bact"/>
</dbReference>
<evidence type="ECO:0000259" key="1">
    <source>
        <dbReference type="Pfam" id="PF04480"/>
    </source>
</evidence>
<reference evidence="2 3" key="1">
    <citation type="submission" date="2019-03" db="EMBL/GenBank/DDBJ databases">
        <title>Paracraurococcus aquatilis NE82 genome sequence.</title>
        <authorList>
            <person name="Zhao Y."/>
            <person name="Du Z."/>
        </authorList>
    </citation>
    <scope>NUCLEOTIDE SEQUENCE [LARGE SCALE GENOMIC DNA]</scope>
    <source>
        <strain evidence="2 3">NE82</strain>
    </source>
</reference>
<gene>
    <name evidence="2" type="ORF">EXY23_09160</name>
</gene>
<dbReference type="RefSeq" id="WP_132287411.1">
    <property type="nucleotide sequence ID" value="NZ_SKBM01000007.1"/>
</dbReference>
<dbReference type="CDD" id="cd01038">
    <property type="entry name" value="Endonuclease_DUF559"/>
    <property type="match status" value="1"/>
</dbReference>
<evidence type="ECO:0000313" key="3">
    <source>
        <dbReference type="Proteomes" id="UP000295023"/>
    </source>
</evidence>
<dbReference type="InterPro" id="IPR011335">
    <property type="entry name" value="Restrct_endonuc-II-like"/>
</dbReference>
<keyword evidence="2" id="KW-0540">Nuclease</keyword>
<organism evidence="2 3">
    <name type="scientific">Roseicella aquatilis</name>
    <dbReference type="NCBI Taxonomy" id="2527868"/>
    <lineage>
        <taxon>Bacteria</taxon>
        <taxon>Pseudomonadati</taxon>
        <taxon>Pseudomonadota</taxon>
        <taxon>Alphaproteobacteria</taxon>
        <taxon>Acetobacterales</taxon>
        <taxon>Roseomonadaceae</taxon>
        <taxon>Roseicella</taxon>
    </lineage>
</organism>
<sequence length="114" mass="12746">MQSHARRTRRDTTPAERALWRLLRDDALGLRFRRQHPVPPYIADFACLPARLVVEIDGWTHTDPAADAARDVAPAVKGWRVLRFTNTDVLENASGVAEAIRQALVMRLAGTPPP</sequence>
<dbReference type="InterPro" id="IPR007569">
    <property type="entry name" value="DUF559"/>
</dbReference>
<dbReference type="Gene3D" id="3.40.960.10">
    <property type="entry name" value="VSR Endonuclease"/>
    <property type="match status" value="1"/>
</dbReference>
<feature type="domain" description="DUF559" evidence="1">
    <location>
        <begin position="2"/>
        <end position="104"/>
    </location>
</feature>
<dbReference type="PANTHER" id="PTHR38590">
    <property type="entry name" value="BLL0828 PROTEIN"/>
    <property type="match status" value="1"/>
</dbReference>
<dbReference type="SUPFAM" id="SSF52980">
    <property type="entry name" value="Restriction endonuclease-like"/>
    <property type="match status" value="1"/>
</dbReference>
<protein>
    <submittedName>
        <fullName evidence="2">Endonuclease domain-containing protein</fullName>
    </submittedName>
</protein>
<dbReference type="PANTHER" id="PTHR38590:SF1">
    <property type="entry name" value="BLL0828 PROTEIN"/>
    <property type="match status" value="1"/>
</dbReference>
<dbReference type="EMBL" id="SKBM01000007">
    <property type="protein sequence ID" value="TCZ63553.1"/>
    <property type="molecule type" value="Genomic_DNA"/>
</dbReference>
<dbReference type="Pfam" id="PF04480">
    <property type="entry name" value="DUF559"/>
    <property type="match status" value="1"/>
</dbReference>
<evidence type="ECO:0000313" key="2">
    <source>
        <dbReference type="EMBL" id="TCZ63553.1"/>
    </source>
</evidence>
<keyword evidence="3" id="KW-1185">Reference proteome</keyword>
<comment type="caution">
    <text evidence="2">The sequence shown here is derived from an EMBL/GenBank/DDBJ whole genome shotgun (WGS) entry which is preliminary data.</text>
</comment>
<dbReference type="AlphaFoldDB" id="A0A4R4DTN7"/>
<accession>A0A4R4DTN7</accession>
<proteinExistence type="predicted"/>
<dbReference type="Proteomes" id="UP000295023">
    <property type="component" value="Unassembled WGS sequence"/>
</dbReference>
<dbReference type="OrthoDB" id="9798754at2"/>
<dbReference type="GO" id="GO:0004519">
    <property type="term" value="F:endonuclease activity"/>
    <property type="evidence" value="ECO:0007669"/>
    <property type="project" value="UniProtKB-KW"/>
</dbReference>
<keyword evidence="2" id="KW-0255">Endonuclease</keyword>